<proteinExistence type="predicted"/>
<keyword evidence="1" id="KW-1133">Transmembrane helix</keyword>
<dbReference type="PANTHER" id="PTHR43265">
    <property type="entry name" value="ESTERASE ESTD"/>
    <property type="match status" value="1"/>
</dbReference>
<keyword evidence="3" id="KW-0378">Hydrolase</keyword>
<gene>
    <name evidence="3" type="ORF">NMY3_00276</name>
</gene>
<dbReference type="OrthoDB" id="203477at2157"/>
<evidence type="ECO:0000313" key="4">
    <source>
        <dbReference type="Proteomes" id="UP000058925"/>
    </source>
</evidence>
<dbReference type="Gene3D" id="3.40.50.1820">
    <property type="entry name" value="alpha/beta hydrolase"/>
    <property type="match status" value="2"/>
</dbReference>
<accession>A0A654LUK4</accession>
<evidence type="ECO:0000256" key="1">
    <source>
        <dbReference type="SAM" id="Phobius"/>
    </source>
</evidence>
<dbReference type="Pfam" id="PF00561">
    <property type="entry name" value="Abhydrolase_1"/>
    <property type="match status" value="1"/>
</dbReference>
<keyword evidence="4" id="KW-1185">Reference proteome</keyword>
<dbReference type="InterPro" id="IPR053145">
    <property type="entry name" value="AB_hydrolase_Est10"/>
</dbReference>
<evidence type="ECO:0000313" key="3">
    <source>
        <dbReference type="EMBL" id="ALI34490.1"/>
    </source>
</evidence>
<dbReference type="InterPro" id="IPR000073">
    <property type="entry name" value="AB_hydrolase_1"/>
</dbReference>
<protein>
    <submittedName>
        <fullName evidence="3">Alpha/beta hydrolase family protein</fullName>
    </submittedName>
</protein>
<evidence type="ECO:0000259" key="2">
    <source>
        <dbReference type="Pfam" id="PF00561"/>
    </source>
</evidence>
<dbReference type="GeneID" id="60420467"/>
<dbReference type="Proteomes" id="UP000058925">
    <property type="component" value="Chromosome"/>
</dbReference>
<dbReference type="SUPFAM" id="SSF53474">
    <property type="entry name" value="alpha/beta-Hydrolases"/>
    <property type="match status" value="1"/>
</dbReference>
<dbReference type="InterPro" id="IPR029058">
    <property type="entry name" value="AB_hydrolase_fold"/>
</dbReference>
<feature type="transmembrane region" description="Helical" evidence="1">
    <location>
        <begin position="28"/>
        <end position="49"/>
    </location>
</feature>
<name>A0A654LUK4_9ARCH</name>
<keyword evidence="1" id="KW-0812">Transmembrane</keyword>
<dbReference type="GO" id="GO:0052689">
    <property type="term" value="F:carboxylic ester hydrolase activity"/>
    <property type="evidence" value="ECO:0007669"/>
    <property type="project" value="TreeGrafter"/>
</dbReference>
<dbReference type="KEGG" id="taa:NMY3_00276"/>
<dbReference type="EMBL" id="CP012850">
    <property type="protein sequence ID" value="ALI34490.1"/>
    <property type="molecule type" value="Genomic_DNA"/>
</dbReference>
<feature type="domain" description="AB hydrolase-1" evidence="2">
    <location>
        <begin position="99"/>
        <end position="398"/>
    </location>
</feature>
<dbReference type="PANTHER" id="PTHR43265:SF1">
    <property type="entry name" value="ESTERASE ESTD"/>
    <property type="match status" value="1"/>
</dbReference>
<dbReference type="AlphaFoldDB" id="A0A654LUK4"/>
<sequence>MKIHAINSHARKYTNLDSSSSKRMYVKIVVMTMLIILVTAVFCLCFFLSPSITTSAYAQGNYGLKTFESRDLVIDLGNGLKTEAQLTLPLIGEGPFPGVLLVHGSGVADKDYYVNSKIAPFKQISQYLSERGFAVLKYDKRGVGPNFTVADANVWGNVTFDDLKQDAERALDVLVKQPEVDPNKITIIGHSEGTTITPRVAIDNPSKVKNIVLMGAAANNTQDLVYFREVTVPLLYAQKVLDRNNTGLISISEGIVDPIFNFLTRNFTMLLNTLTTNETNMQLNSHKQQNNAIEDGYMSITNELKQKLIEQAKALSTIIPGKKCIETGGCPVWLNSQYVLQPNMDIIGNVPHSISILILQGGNDTATPLQQAFLLQQALIDAKHPDHTLITYPNLGHGFHRQSEWMPVLEGIQSYVLADLFSWLSDHSGFSGNATVINFNASSMEPTFKNSSSSNNTNDQLI</sequence>
<reference evidence="4" key="1">
    <citation type="submission" date="2015-10" db="EMBL/GenBank/DDBJ databases">
        <title>Niche specialization of a soil ammonia-oxidizing archaeon, Candidatus Nitrosocosmicus oleophilus.</title>
        <authorList>
            <person name="Jung M.-Y."/>
            <person name="Rhee S.-K."/>
        </authorList>
    </citation>
    <scope>NUCLEOTIDE SEQUENCE [LARGE SCALE GENOMIC DNA]</scope>
    <source>
        <strain evidence="4">MY3</strain>
    </source>
</reference>
<dbReference type="RefSeq" id="WP_196817138.1">
    <property type="nucleotide sequence ID" value="NZ_CP012850.1"/>
</dbReference>
<keyword evidence="1" id="KW-0472">Membrane</keyword>
<organism evidence="3 4">
    <name type="scientific">Candidatus Nitrosocosmicus oleophilus</name>
    <dbReference type="NCBI Taxonomy" id="1353260"/>
    <lineage>
        <taxon>Archaea</taxon>
        <taxon>Nitrososphaerota</taxon>
        <taxon>Nitrososphaeria</taxon>
        <taxon>Nitrososphaerales</taxon>
        <taxon>Nitrososphaeraceae</taxon>
        <taxon>Candidatus Nitrosocosmicus</taxon>
    </lineage>
</organism>